<dbReference type="Proteomes" id="UP000001824">
    <property type="component" value="Chromosome"/>
</dbReference>
<evidence type="ECO:0000313" key="2">
    <source>
        <dbReference type="Proteomes" id="UP000001824"/>
    </source>
</evidence>
<dbReference type="BioCyc" id="CPER289380:GI76-1095-MONOMER"/>
<dbReference type="AlphaFoldDB" id="Q0SU06"/>
<proteinExistence type="predicted"/>
<evidence type="ECO:0000313" key="1">
    <source>
        <dbReference type="EMBL" id="ABG86888.1"/>
    </source>
</evidence>
<reference evidence="1 2" key="1">
    <citation type="journal article" date="2006" name="Genome Res.">
        <title>Skewed genomic variability in strains of the toxigenic bacterial pathogen, Clostridium perfringens.</title>
        <authorList>
            <person name="Myers G.S."/>
            <person name="Rasko D.A."/>
            <person name="Cheung J.K."/>
            <person name="Ravel J."/>
            <person name="Seshadri R."/>
            <person name="Deboy R.T."/>
            <person name="Ren Q."/>
            <person name="Varga J."/>
            <person name="Awad M.M."/>
            <person name="Brinkac L.M."/>
            <person name="Daugherty S.C."/>
            <person name="Haft D.H."/>
            <person name="Dodson R.J."/>
            <person name="Madupu R."/>
            <person name="Nelson W.C."/>
            <person name="Rosovitz M.J."/>
            <person name="Sullivan S.A."/>
            <person name="Khouri H."/>
            <person name="Dimitrov G.I."/>
            <person name="Watkins K.L."/>
            <person name="Mulligan S."/>
            <person name="Benton J."/>
            <person name="Radune D."/>
            <person name="Fisher D.J."/>
            <person name="Atkins H.S."/>
            <person name="Hiscox T."/>
            <person name="Jost B.H."/>
            <person name="Billington S.J."/>
            <person name="Songer J.G."/>
            <person name="McClane B.A."/>
            <person name="Titball R.W."/>
            <person name="Rood J.I."/>
            <person name="Melville S.B."/>
            <person name="Paulsen I.T."/>
        </authorList>
    </citation>
    <scope>NUCLEOTIDE SEQUENCE [LARGE SCALE GENOMIC DNA]</scope>
    <source>
        <strain evidence="2">SM101 / Type A</strain>
    </source>
</reference>
<gene>
    <name evidence="1" type="ordered locus">CPR_1079</name>
</gene>
<dbReference type="EMBL" id="CP000312">
    <property type="protein sequence ID" value="ABG86888.1"/>
    <property type="molecule type" value="Genomic_DNA"/>
</dbReference>
<protein>
    <recommendedName>
        <fullName evidence="3">Bacteriocin immunity protein</fullName>
    </recommendedName>
</protein>
<organism evidence="1 2">
    <name type="scientific">Clostridium perfringens (strain SM101 / Type A)</name>
    <dbReference type="NCBI Taxonomy" id="289380"/>
    <lineage>
        <taxon>Bacteria</taxon>
        <taxon>Bacillati</taxon>
        <taxon>Bacillota</taxon>
        <taxon>Clostridia</taxon>
        <taxon>Eubacteriales</taxon>
        <taxon>Clostridiaceae</taxon>
        <taxon>Clostridium</taxon>
    </lineage>
</organism>
<dbReference type="GO" id="GO:0030153">
    <property type="term" value="P:bacteriocin immunity"/>
    <property type="evidence" value="ECO:0007669"/>
    <property type="project" value="InterPro"/>
</dbReference>
<evidence type="ECO:0008006" key="3">
    <source>
        <dbReference type="Google" id="ProtNLM"/>
    </source>
</evidence>
<dbReference type="InterPro" id="IPR015046">
    <property type="entry name" value="LciA_Immunity-like"/>
</dbReference>
<dbReference type="KEGG" id="cpr:CPR_1079"/>
<sequence length="87" mass="9861">MILDEKTPNDEKSKLIEFKNSVENGKDFEKEIMHLAENLRKLSLVKFNNKEKLSSEVGKLYMDISSTGFIRNALGRGIVNLSFLAGK</sequence>
<accession>Q0SU06</accession>
<dbReference type="Pfam" id="PF08951">
    <property type="entry name" value="EntA_Immun"/>
    <property type="match status" value="1"/>
</dbReference>
<dbReference type="CDD" id="cd21059">
    <property type="entry name" value="LciA-like"/>
    <property type="match status" value="1"/>
</dbReference>
<name>Q0SU06_CLOPS</name>